<keyword evidence="2" id="KW-1185">Reference proteome</keyword>
<accession>A0ACB7XVA7</accession>
<name>A0ACB7XVA7_9ERIC</name>
<proteinExistence type="predicted"/>
<protein>
    <submittedName>
        <fullName evidence="1">Uncharacterized protein</fullName>
    </submittedName>
</protein>
<evidence type="ECO:0000313" key="1">
    <source>
        <dbReference type="EMBL" id="KAH7844737.1"/>
    </source>
</evidence>
<reference evidence="1 2" key="1">
    <citation type="journal article" date="2021" name="Hortic Res">
        <title>High-quality reference genome and annotation aids understanding of berry development for evergreen blueberry (Vaccinium darrowii).</title>
        <authorList>
            <person name="Yu J."/>
            <person name="Hulse-Kemp A.M."/>
            <person name="Babiker E."/>
            <person name="Staton M."/>
        </authorList>
    </citation>
    <scope>NUCLEOTIDE SEQUENCE [LARGE SCALE GENOMIC DNA]</scope>
    <source>
        <strain evidence="2">cv. NJ 8807/NJ 8810</strain>
        <tissue evidence="1">Young leaf</tissue>
    </source>
</reference>
<dbReference type="Proteomes" id="UP000828048">
    <property type="component" value="Chromosome 1"/>
</dbReference>
<sequence length="124" mass="13586">MKEKGYEVCVVTILLTYLVMSAMNESNSIQETPPSSTAFLVEAPTSSALFPISSPSFDAISFLTAFAMVDEDTIFSLYSHVFTGRPTFKISVTRKAFLGWSECMGQAAMGALIVILSKHEFQPQ</sequence>
<organism evidence="1 2">
    <name type="scientific">Vaccinium darrowii</name>
    <dbReference type="NCBI Taxonomy" id="229202"/>
    <lineage>
        <taxon>Eukaryota</taxon>
        <taxon>Viridiplantae</taxon>
        <taxon>Streptophyta</taxon>
        <taxon>Embryophyta</taxon>
        <taxon>Tracheophyta</taxon>
        <taxon>Spermatophyta</taxon>
        <taxon>Magnoliopsida</taxon>
        <taxon>eudicotyledons</taxon>
        <taxon>Gunneridae</taxon>
        <taxon>Pentapetalae</taxon>
        <taxon>asterids</taxon>
        <taxon>Ericales</taxon>
        <taxon>Ericaceae</taxon>
        <taxon>Vaccinioideae</taxon>
        <taxon>Vaccinieae</taxon>
        <taxon>Vaccinium</taxon>
    </lineage>
</organism>
<dbReference type="EMBL" id="CM037151">
    <property type="protein sequence ID" value="KAH7844737.1"/>
    <property type="molecule type" value="Genomic_DNA"/>
</dbReference>
<comment type="caution">
    <text evidence="1">The sequence shown here is derived from an EMBL/GenBank/DDBJ whole genome shotgun (WGS) entry which is preliminary data.</text>
</comment>
<evidence type="ECO:0000313" key="2">
    <source>
        <dbReference type="Proteomes" id="UP000828048"/>
    </source>
</evidence>
<gene>
    <name evidence="1" type="ORF">Vadar_031177</name>
</gene>